<evidence type="ECO:0000313" key="4">
    <source>
        <dbReference type="EMBL" id="GAA1852702.1"/>
    </source>
</evidence>
<dbReference type="InterPro" id="IPR013094">
    <property type="entry name" value="AB_hydrolase_3"/>
</dbReference>
<dbReference type="PANTHER" id="PTHR48081">
    <property type="entry name" value="AB HYDROLASE SUPERFAMILY PROTEIN C4A8.06C"/>
    <property type="match status" value="1"/>
</dbReference>
<dbReference type="InterPro" id="IPR050300">
    <property type="entry name" value="GDXG_lipolytic_enzyme"/>
</dbReference>
<dbReference type="PANTHER" id="PTHR48081:SF30">
    <property type="entry name" value="ACETYL-HYDROLASE LIPR-RELATED"/>
    <property type="match status" value="1"/>
</dbReference>
<organism evidence="4 5">
    <name type="scientific">Pseudonocardia ailaonensis</name>
    <dbReference type="NCBI Taxonomy" id="367279"/>
    <lineage>
        <taxon>Bacteria</taxon>
        <taxon>Bacillati</taxon>
        <taxon>Actinomycetota</taxon>
        <taxon>Actinomycetes</taxon>
        <taxon>Pseudonocardiales</taxon>
        <taxon>Pseudonocardiaceae</taxon>
        <taxon>Pseudonocardia</taxon>
    </lineage>
</organism>
<dbReference type="InterPro" id="IPR029058">
    <property type="entry name" value="AB_hydrolase_fold"/>
</dbReference>
<reference evidence="4 5" key="1">
    <citation type="journal article" date="2019" name="Int. J. Syst. Evol. Microbiol.">
        <title>The Global Catalogue of Microorganisms (GCM) 10K type strain sequencing project: providing services to taxonomists for standard genome sequencing and annotation.</title>
        <authorList>
            <consortium name="The Broad Institute Genomics Platform"/>
            <consortium name="The Broad Institute Genome Sequencing Center for Infectious Disease"/>
            <person name="Wu L."/>
            <person name="Ma J."/>
        </authorList>
    </citation>
    <scope>NUCLEOTIDE SEQUENCE [LARGE SCALE GENOMIC DNA]</scope>
    <source>
        <strain evidence="4 5">JCM 16009</strain>
    </source>
</reference>
<comment type="caution">
    <text evidence="4">The sequence shown here is derived from an EMBL/GenBank/DDBJ whole genome shotgun (WGS) entry which is preliminary data.</text>
</comment>
<dbReference type="SUPFAM" id="SSF53474">
    <property type="entry name" value="alpha/beta-Hydrolases"/>
    <property type="match status" value="1"/>
</dbReference>
<dbReference type="Pfam" id="PF07859">
    <property type="entry name" value="Abhydrolase_3"/>
    <property type="match status" value="1"/>
</dbReference>
<dbReference type="GO" id="GO:0016787">
    <property type="term" value="F:hydrolase activity"/>
    <property type="evidence" value="ECO:0007669"/>
    <property type="project" value="UniProtKB-KW"/>
</dbReference>
<name>A0ABN2N7T3_9PSEU</name>
<evidence type="ECO:0000313" key="5">
    <source>
        <dbReference type="Proteomes" id="UP001500449"/>
    </source>
</evidence>
<evidence type="ECO:0000256" key="1">
    <source>
        <dbReference type="ARBA" id="ARBA00010515"/>
    </source>
</evidence>
<sequence length="310" mass="33260">MTPGPIIPLPAPAYLSDAARAALEQPIMRNSFPALDDALGWEEHITMLESHFTGVYSKALPVRSEAEDIAGVPNYVIVPDDADPEGPIYLDIHGGGLIIGKGDLARAMSEPNAVITGLVHWAPDYRMPPAHPYPAALDDLVTVYRHLLTERSTADIVIGGGSGGGNLAAALICRARDEGLPVPAGLVLVTPQLDLTESGDSFETLKDLSVACQSLMQPNLLYADGHDLAHPYLSPLFGDLRGFPPTLLISGTRDLFLSNTVRMHRALRDTGVSADLHVIDARPHSGFGDAPEEASVAMEIRKFVRRQVSR</sequence>
<dbReference type="Proteomes" id="UP001500449">
    <property type="component" value="Unassembled WGS sequence"/>
</dbReference>
<dbReference type="RefSeq" id="WP_344418065.1">
    <property type="nucleotide sequence ID" value="NZ_BAAAQK010000009.1"/>
</dbReference>
<accession>A0ABN2N7T3</accession>
<feature type="domain" description="Alpha/beta hydrolase fold-3" evidence="3">
    <location>
        <begin position="90"/>
        <end position="285"/>
    </location>
</feature>
<protein>
    <submittedName>
        <fullName evidence="4">Alpha/beta hydrolase</fullName>
    </submittedName>
</protein>
<keyword evidence="2 4" id="KW-0378">Hydrolase</keyword>
<keyword evidence="5" id="KW-1185">Reference proteome</keyword>
<dbReference type="Gene3D" id="3.40.50.1820">
    <property type="entry name" value="alpha/beta hydrolase"/>
    <property type="match status" value="1"/>
</dbReference>
<proteinExistence type="inferred from homology"/>
<comment type="similarity">
    <text evidence="1">Belongs to the 'GDXG' lipolytic enzyme family.</text>
</comment>
<evidence type="ECO:0000256" key="2">
    <source>
        <dbReference type="ARBA" id="ARBA00022801"/>
    </source>
</evidence>
<gene>
    <name evidence="4" type="ORF">GCM10009836_35980</name>
</gene>
<dbReference type="EMBL" id="BAAAQK010000009">
    <property type="protein sequence ID" value="GAA1852702.1"/>
    <property type="molecule type" value="Genomic_DNA"/>
</dbReference>
<evidence type="ECO:0000259" key="3">
    <source>
        <dbReference type="Pfam" id="PF07859"/>
    </source>
</evidence>